<feature type="domain" description="Biotin-protein ligase N-terminal" evidence="2">
    <location>
        <begin position="77"/>
        <end position="124"/>
    </location>
</feature>
<dbReference type="AlphaFoldDB" id="A0A8E1V7K6"/>
<accession>A0A8E1V7K6</accession>
<dbReference type="InterPro" id="IPR015834">
    <property type="entry name" value="UCP016642"/>
</dbReference>
<organism evidence="3 4">
    <name type="scientific">Pantoea dispersa</name>
    <dbReference type="NCBI Taxonomy" id="59814"/>
    <lineage>
        <taxon>Bacteria</taxon>
        <taxon>Pseudomonadati</taxon>
        <taxon>Pseudomonadota</taxon>
        <taxon>Gammaproteobacteria</taxon>
        <taxon>Enterobacterales</taxon>
        <taxon>Erwiniaceae</taxon>
        <taxon>Pantoea</taxon>
    </lineage>
</organism>
<comment type="caution">
    <text evidence="3">The sequence shown here is derived from an EMBL/GenBank/DDBJ whole genome shotgun (WGS) entry which is preliminary data.</text>
</comment>
<evidence type="ECO:0000256" key="1">
    <source>
        <dbReference type="SAM" id="SignalP"/>
    </source>
</evidence>
<dbReference type="Pfam" id="PF09825">
    <property type="entry name" value="BPL_N"/>
    <property type="match status" value="1"/>
</dbReference>
<reference evidence="3 4" key="1">
    <citation type="journal article" date="2016" name="Front. Microbiol.">
        <title>Genomic Resource of Rice Seed Associated Bacteria.</title>
        <authorList>
            <person name="Midha S."/>
            <person name="Bansal K."/>
            <person name="Sharma S."/>
            <person name="Kumar N."/>
            <person name="Patil P.P."/>
            <person name="Chaudhry V."/>
            <person name="Patil P.B."/>
        </authorList>
    </citation>
    <scope>NUCLEOTIDE SEQUENCE [LARGE SCALE GENOMIC DNA]</scope>
    <source>
        <strain evidence="3 4">SA3</strain>
    </source>
</reference>
<feature type="signal peptide" evidence="1">
    <location>
        <begin position="1"/>
        <end position="24"/>
    </location>
</feature>
<dbReference type="Gene3D" id="3.40.50.880">
    <property type="match status" value="1"/>
</dbReference>
<name>A0A8E1V7K6_9GAMM</name>
<evidence type="ECO:0000313" key="3">
    <source>
        <dbReference type="EMBL" id="KTS67346.1"/>
    </source>
</evidence>
<dbReference type="Proteomes" id="UP000071979">
    <property type="component" value="Unassembled WGS sequence"/>
</dbReference>
<keyword evidence="1" id="KW-0732">Signal</keyword>
<dbReference type="InterPro" id="IPR019197">
    <property type="entry name" value="Biotin-prot_ligase_N"/>
</dbReference>
<gene>
    <name evidence="3" type="ORF">SA3R_11700</name>
</gene>
<dbReference type="PIRSF" id="PIRSF016642">
    <property type="entry name" value="UCP016642"/>
    <property type="match status" value="1"/>
</dbReference>
<dbReference type="EMBL" id="LDSE01000022">
    <property type="protein sequence ID" value="KTS67346.1"/>
    <property type="molecule type" value="Genomic_DNA"/>
</dbReference>
<evidence type="ECO:0000313" key="4">
    <source>
        <dbReference type="Proteomes" id="UP000071979"/>
    </source>
</evidence>
<proteinExistence type="predicted"/>
<dbReference type="RefSeq" id="WP_058775258.1">
    <property type="nucleotide sequence ID" value="NZ_LDSD01000004.1"/>
</dbReference>
<sequence length="246" mass="26280">MKNLLMYAAILLAGGLATANMASAAVTHVAIYRGGAGCPGCSEMVRKALEQSGLPLDIAYVGEQEKIKVTEDNLATFDVYIQPGGGQDIPGAFAALGDEGAEAIRKFVRNGKSFLGLCMGAYLADENWLGLIPSSLDSEVMRKGTNIPDEGDYVVDVVWQGKTEKFYYQDGPYLNAEDAHGFVALARYANGDIALAKYTYGKGTVLLSGPHPEADESWMAPEKNNPAYTSAGSKMARLINDLKPGR</sequence>
<evidence type="ECO:0000259" key="2">
    <source>
        <dbReference type="Pfam" id="PF09825"/>
    </source>
</evidence>
<dbReference type="InterPro" id="IPR029062">
    <property type="entry name" value="Class_I_gatase-like"/>
</dbReference>
<protein>
    <recommendedName>
        <fullName evidence="2">Biotin-protein ligase N-terminal domain-containing protein</fullName>
    </recommendedName>
</protein>
<dbReference type="SUPFAM" id="SSF52317">
    <property type="entry name" value="Class I glutamine amidotransferase-like"/>
    <property type="match status" value="1"/>
</dbReference>
<feature type="chain" id="PRO_5034415029" description="Biotin-protein ligase N-terminal domain-containing protein" evidence="1">
    <location>
        <begin position="25"/>
        <end position="246"/>
    </location>
</feature>